<reference evidence="9" key="2">
    <citation type="journal article" date="2023" name="Int. J. Mol. Sci.">
        <title>De Novo Assembly and Annotation of 11 Diverse Shrub Willow (Salix) Genomes Reveals Novel Gene Organization in Sex-Linked Regions.</title>
        <authorList>
            <person name="Hyden B."/>
            <person name="Feng K."/>
            <person name="Yates T.B."/>
            <person name="Jawdy S."/>
            <person name="Cereghino C."/>
            <person name="Smart L.B."/>
            <person name="Muchero W."/>
        </authorList>
    </citation>
    <scope>NUCLEOTIDE SEQUENCE [LARGE SCALE GENOMIC DNA]</scope>
    <source>
        <tissue evidence="9">Shoot tip</tissue>
    </source>
</reference>
<dbReference type="Proteomes" id="UP001151529">
    <property type="component" value="Chromosome 11"/>
</dbReference>
<keyword evidence="10" id="KW-1185">Reference proteome</keyword>
<comment type="caution">
    <text evidence="9">The sequence shown here is derived from an EMBL/GenBank/DDBJ whole genome shotgun (WGS) entry which is preliminary data.</text>
</comment>
<dbReference type="InterPro" id="IPR013105">
    <property type="entry name" value="TPR_2"/>
</dbReference>
<dbReference type="PROSITE" id="PS50005">
    <property type="entry name" value="TPR"/>
    <property type="match status" value="1"/>
</dbReference>
<evidence type="ECO:0000256" key="1">
    <source>
        <dbReference type="ARBA" id="ARBA00004123"/>
    </source>
</evidence>
<evidence type="ECO:0000313" key="9">
    <source>
        <dbReference type="EMBL" id="KAJ6724099.1"/>
    </source>
</evidence>
<name>A0A9Q0U606_SALVM</name>
<dbReference type="SUPFAM" id="SSF48452">
    <property type="entry name" value="TPR-like"/>
    <property type="match status" value="1"/>
</dbReference>
<feature type="compositionally biased region" description="Low complexity" evidence="8">
    <location>
        <begin position="1"/>
        <end position="11"/>
    </location>
</feature>
<dbReference type="OrthoDB" id="1620277at2759"/>
<dbReference type="PANTHER" id="PTHR36326:SF4">
    <property type="entry name" value="PROTEIN POLLENLESS 3-LIKE 1"/>
    <property type="match status" value="1"/>
</dbReference>
<comment type="subcellular location">
    <subcellularLocation>
        <location evidence="1">Nucleus</location>
    </subcellularLocation>
</comment>
<dbReference type="Pfam" id="PF07719">
    <property type="entry name" value="TPR_2"/>
    <property type="match status" value="1"/>
</dbReference>
<keyword evidence="5" id="KW-0539">Nucleus</keyword>
<evidence type="ECO:0000313" key="10">
    <source>
        <dbReference type="Proteomes" id="UP001151529"/>
    </source>
</evidence>
<keyword evidence="2" id="KW-0677">Repeat</keyword>
<reference evidence="9" key="1">
    <citation type="submission" date="2022-11" db="EMBL/GenBank/DDBJ databases">
        <authorList>
            <person name="Hyden B.L."/>
            <person name="Feng K."/>
            <person name="Yates T."/>
            <person name="Jawdy S."/>
            <person name="Smart L.B."/>
            <person name="Muchero W."/>
        </authorList>
    </citation>
    <scope>NUCLEOTIDE SEQUENCE</scope>
    <source>
        <tissue evidence="9">Shoot tip</tissue>
    </source>
</reference>
<feature type="repeat" description="TPR" evidence="7">
    <location>
        <begin position="163"/>
        <end position="196"/>
    </location>
</feature>
<keyword evidence="3 7" id="KW-0802">TPR repeat</keyword>
<organism evidence="9 10">
    <name type="scientific">Salix viminalis</name>
    <name type="common">Common osier</name>
    <name type="synonym">Basket willow</name>
    <dbReference type="NCBI Taxonomy" id="40686"/>
    <lineage>
        <taxon>Eukaryota</taxon>
        <taxon>Viridiplantae</taxon>
        <taxon>Streptophyta</taxon>
        <taxon>Embryophyta</taxon>
        <taxon>Tracheophyta</taxon>
        <taxon>Spermatophyta</taxon>
        <taxon>Magnoliopsida</taxon>
        <taxon>eudicotyledons</taxon>
        <taxon>Gunneridae</taxon>
        <taxon>Pentapetalae</taxon>
        <taxon>rosids</taxon>
        <taxon>fabids</taxon>
        <taxon>Malpighiales</taxon>
        <taxon>Salicaceae</taxon>
        <taxon>Saliceae</taxon>
        <taxon>Salix</taxon>
    </lineage>
</organism>
<evidence type="ECO:0000256" key="5">
    <source>
        <dbReference type="ARBA" id="ARBA00023242"/>
    </source>
</evidence>
<dbReference type="Gene3D" id="1.25.40.10">
    <property type="entry name" value="Tetratricopeptide repeat domain"/>
    <property type="match status" value="2"/>
</dbReference>
<accession>A0A9Q0U606</accession>
<dbReference type="GO" id="GO:0005634">
    <property type="term" value="C:nucleus"/>
    <property type="evidence" value="ECO:0007669"/>
    <property type="project" value="UniProtKB-SubCell"/>
</dbReference>
<gene>
    <name evidence="9" type="ORF">OIU85_022069</name>
</gene>
<evidence type="ECO:0000256" key="8">
    <source>
        <dbReference type="SAM" id="MobiDB-lite"/>
    </source>
</evidence>
<dbReference type="InterPro" id="IPR044961">
    <property type="entry name" value="MS5/SDI1"/>
</dbReference>
<dbReference type="InterPro" id="IPR011990">
    <property type="entry name" value="TPR-like_helical_dom_sf"/>
</dbReference>
<feature type="region of interest" description="Disordered" evidence="8">
    <location>
        <begin position="1"/>
        <end position="36"/>
    </location>
</feature>
<dbReference type="AlphaFoldDB" id="A0A9Q0U606"/>
<evidence type="ECO:0000256" key="7">
    <source>
        <dbReference type="PROSITE-ProRule" id="PRU00339"/>
    </source>
</evidence>
<evidence type="ECO:0000256" key="6">
    <source>
        <dbReference type="ARBA" id="ARBA00025750"/>
    </source>
</evidence>
<proteinExistence type="inferred from homology"/>
<comment type="similarity">
    <text evidence="6">Belongs to the MS5 protein family.</text>
</comment>
<dbReference type="InterPro" id="IPR019734">
    <property type="entry name" value="TPR_rpt"/>
</dbReference>
<sequence length="333" mass="37958">MWSNNNNEDNNSTSRGFWTPPASWRSQQSPKVAMMPMSERKERVSHPSCKRDLFHVVHKVPAGDSPYVRAKHVQLIEKDPSKAVSLFWAAINAGDRVDSALKDMAVVMKQLDRADEAIEAIKSFRHLCPSDSQESIDNVLVELYKRSGRIEEEIEMLRCKLKLIEEGNLAWAYLQHHDYGLAEKYYRKALSLEPDQNKQCNLAICLMHMNSIPEAKSLLQTVKALSGSKPMDDSYAKSFERACQILAEFESHSRVNPTKQNEDHQRSLTLPTTRILKQVAGSPNGDPYVSGFMDSRMLAGEQNRRCNRQNRSENEKSLFVYNNRSSHCISSLN</sequence>
<evidence type="ECO:0000256" key="4">
    <source>
        <dbReference type="ARBA" id="ARBA00023054"/>
    </source>
</evidence>
<evidence type="ECO:0000256" key="3">
    <source>
        <dbReference type="ARBA" id="ARBA00022803"/>
    </source>
</evidence>
<dbReference type="PANTHER" id="PTHR36326">
    <property type="entry name" value="PROTEIN POLLENLESS 3-LIKE 2"/>
    <property type="match status" value="1"/>
</dbReference>
<evidence type="ECO:0000256" key="2">
    <source>
        <dbReference type="ARBA" id="ARBA00022737"/>
    </source>
</evidence>
<keyword evidence="4" id="KW-0175">Coiled coil</keyword>
<dbReference type="EMBL" id="JAPFFL010000005">
    <property type="protein sequence ID" value="KAJ6724099.1"/>
    <property type="molecule type" value="Genomic_DNA"/>
</dbReference>
<protein>
    <submittedName>
        <fullName evidence="9">PROTEIN POLLENLESS 3-LIKE 2</fullName>
    </submittedName>
</protein>